<evidence type="ECO:0000313" key="1">
    <source>
        <dbReference type="EMBL" id="WGD97689.2"/>
    </source>
</evidence>
<dbReference type="Proteomes" id="UP001218488">
    <property type="component" value="Chromosome"/>
</dbReference>
<sequence length="497" mass="58735">MKLIDSKSKRMISILNLLVSQNKWWTIQEFVDLEIGSFRAIQHDLEIMKSYQTDDHEPLLQFKLRKGMHISFSQRLRVDYYIKKILLENTSIQLAIGIILEPPKSFVEWVNDLNVSRSTLYSSIKKINEELKEDDIELRSDTMQFHGNEKEIRRFFVEFTFEIFGNDHWPFLHIDKQSVAAFLSKLCEIFHINLPEISINKYYFLVAILIQRLKEKKMIPPEIYSIRLELLSPELRKLFDSLQNWLLGEFSNQFNITISPTEATYFLIALPTVGNFKTNYSIQEKSNLLQLLFSDLFNRIQCFIQQLDNFYLQKIANRQELAIILLQFYLNTNDLKGNSDFVFKKTNKYLEQIQRILPYFYERMTYLIQQLHADDLLASFVKNQEELICLITSNWRGLMSLELQKKRPINVFIISALGFNHTLLIGEVMRDHIPHHFQIITSNIQSLDEQFLSEQKIDLIITDIGLPKDVNLPIIKISPFPTQKEFECINNLIIELF</sequence>
<proteinExistence type="predicted"/>
<accession>A0AC61YRB4</accession>
<protein>
    <submittedName>
        <fullName evidence="1">Helix-turn-helix domain-containing protein</fullName>
    </submittedName>
</protein>
<gene>
    <name evidence="1" type="ORF">P5627_19710</name>
</gene>
<reference evidence="1" key="1">
    <citation type="submission" date="2025-02" db="EMBL/GenBank/DDBJ databases">
        <title>Complete genome sequences of 52 Bacillus and Priestia strains isolated from West-African fermentations and 26 reference strains from the DSMZ collection.</title>
        <authorList>
            <person name="Wiedenbein E.S."/>
            <person name="Canoy T.S."/>
            <person name="Hui Y."/>
            <person name="Parkouda C."/>
            <person name="Dawende C."/>
            <person name="Ametefe E."/>
            <person name="Jespersen L."/>
            <person name="Nielsen D.S."/>
        </authorList>
    </citation>
    <scope>NUCLEOTIDE SEQUENCE</scope>
    <source>
        <strain evidence="1">PRO33</strain>
    </source>
</reference>
<organism evidence="1 2">
    <name type="scientific">Bacillus safensis</name>
    <dbReference type="NCBI Taxonomy" id="561879"/>
    <lineage>
        <taxon>Bacteria</taxon>
        <taxon>Bacillati</taxon>
        <taxon>Bacillota</taxon>
        <taxon>Bacilli</taxon>
        <taxon>Bacillales</taxon>
        <taxon>Bacillaceae</taxon>
        <taxon>Bacillus</taxon>
    </lineage>
</organism>
<name>A0AC61YRB4_BACIA</name>
<evidence type="ECO:0000313" key="2">
    <source>
        <dbReference type="Proteomes" id="UP001218488"/>
    </source>
</evidence>
<dbReference type="EMBL" id="CP121752">
    <property type="protein sequence ID" value="WGD97689.2"/>
    <property type="molecule type" value="Genomic_DNA"/>
</dbReference>